<comment type="caution">
    <text evidence="2">The sequence shown here is derived from an EMBL/GenBank/DDBJ whole genome shotgun (WGS) entry which is preliminary data.</text>
</comment>
<dbReference type="Proteomes" id="UP000823775">
    <property type="component" value="Unassembled WGS sequence"/>
</dbReference>
<keyword evidence="3" id="KW-1185">Reference proteome</keyword>
<evidence type="ECO:0000313" key="3">
    <source>
        <dbReference type="Proteomes" id="UP000823775"/>
    </source>
</evidence>
<sequence length="122" mass="14167">MARLVFEENKDLSRNCQVRFNGDVGYKILDGQELEDHVIHWYRKDTLLKAYNYFIQPIPNVKMWLHISNIVIEPPEPKPMSDIPRRCRKNAKDEPKKKYEKLPNNEAGMGRPGSSSQPPSSS</sequence>
<protein>
    <submittedName>
        <fullName evidence="2">Uncharacterized protein</fullName>
    </submittedName>
</protein>
<gene>
    <name evidence="2" type="ORF">HAX54_009272</name>
</gene>
<name>A0ABS8RWQ2_DATST</name>
<accession>A0ABS8RWQ2</accession>
<organism evidence="2 3">
    <name type="scientific">Datura stramonium</name>
    <name type="common">Jimsonweed</name>
    <name type="synonym">Common thornapple</name>
    <dbReference type="NCBI Taxonomy" id="4076"/>
    <lineage>
        <taxon>Eukaryota</taxon>
        <taxon>Viridiplantae</taxon>
        <taxon>Streptophyta</taxon>
        <taxon>Embryophyta</taxon>
        <taxon>Tracheophyta</taxon>
        <taxon>Spermatophyta</taxon>
        <taxon>Magnoliopsida</taxon>
        <taxon>eudicotyledons</taxon>
        <taxon>Gunneridae</taxon>
        <taxon>Pentapetalae</taxon>
        <taxon>asterids</taxon>
        <taxon>lamiids</taxon>
        <taxon>Solanales</taxon>
        <taxon>Solanaceae</taxon>
        <taxon>Solanoideae</taxon>
        <taxon>Datureae</taxon>
        <taxon>Datura</taxon>
    </lineage>
</organism>
<reference evidence="2 3" key="1">
    <citation type="journal article" date="2021" name="BMC Genomics">
        <title>Datura genome reveals duplications of psychoactive alkaloid biosynthetic genes and high mutation rate following tissue culture.</title>
        <authorList>
            <person name="Rajewski A."/>
            <person name="Carter-House D."/>
            <person name="Stajich J."/>
            <person name="Litt A."/>
        </authorList>
    </citation>
    <scope>NUCLEOTIDE SEQUENCE [LARGE SCALE GENOMIC DNA]</scope>
    <source>
        <strain evidence="2">AR-01</strain>
    </source>
</reference>
<evidence type="ECO:0000313" key="2">
    <source>
        <dbReference type="EMBL" id="MCD7451004.1"/>
    </source>
</evidence>
<proteinExistence type="predicted"/>
<feature type="compositionally biased region" description="Basic and acidic residues" evidence="1">
    <location>
        <begin position="90"/>
        <end position="103"/>
    </location>
</feature>
<feature type="region of interest" description="Disordered" evidence="1">
    <location>
        <begin position="74"/>
        <end position="122"/>
    </location>
</feature>
<dbReference type="EMBL" id="JACEIK010000150">
    <property type="protein sequence ID" value="MCD7451004.1"/>
    <property type="molecule type" value="Genomic_DNA"/>
</dbReference>
<feature type="compositionally biased region" description="Low complexity" evidence="1">
    <location>
        <begin position="112"/>
        <end position="122"/>
    </location>
</feature>
<evidence type="ECO:0000256" key="1">
    <source>
        <dbReference type="SAM" id="MobiDB-lite"/>
    </source>
</evidence>